<evidence type="ECO:0000313" key="1">
    <source>
        <dbReference type="EMBL" id="XAO76167.1"/>
    </source>
</evidence>
<reference evidence="1 2" key="1">
    <citation type="submission" date="2024-04" db="EMBL/GenBank/DDBJ databases">
        <title>Genome sequencing and assembly of rice foliar adapted Chryseobacterium endophyticum OsEnb-ALM-A6.</title>
        <authorList>
            <person name="Kumar S."/>
            <person name="Javed M."/>
            <person name="Chouhan V."/>
            <person name="Charishma K."/>
            <person name="Patel A."/>
            <person name="Kumar M."/>
            <person name="Sahu K.P."/>
            <person name="Kumar A."/>
        </authorList>
    </citation>
    <scope>NUCLEOTIDE SEQUENCE [LARGE SCALE GENOMIC DNA]</scope>
    <source>
        <strain evidence="1 2">OsEnb-ALM-A6</strain>
    </source>
</reference>
<dbReference type="RefSeq" id="WP_345767605.1">
    <property type="nucleotide sequence ID" value="NZ_CP154834.1"/>
</dbReference>
<dbReference type="Proteomes" id="UP001463665">
    <property type="component" value="Chromosome"/>
</dbReference>
<evidence type="ECO:0008006" key="3">
    <source>
        <dbReference type="Google" id="ProtNLM"/>
    </source>
</evidence>
<evidence type="ECO:0000313" key="2">
    <source>
        <dbReference type="Proteomes" id="UP001463665"/>
    </source>
</evidence>
<keyword evidence="2" id="KW-1185">Reference proteome</keyword>
<accession>A0AAU6WW58</accession>
<organism evidence="1 2">
    <name type="scientific">Chryseobacterium endophyticum</name>
    <dbReference type="NCBI Taxonomy" id="1854762"/>
    <lineage>
        <taxon>Bacteria</taxon>
        <taxon>Pseudomonadati</taxon>
        <taxon>Bacteroidota</taxon>
        <taxon>Flavobacteriia</taxon>
        <taxon>Flavobacteriales</taxon>
        <taxon>Weeksellaceae</taxon>
        <taxon>Chryseobacterium group</taxon>
        <taxon>Chryseobacterium</taxon>
    </lineage>
</organism>
<dbReference type="AlphaFoldDB" id="A0AAU6WW58"/>
<dbReference type="EMBL" id="CP154834">
    <property type="protein sequence ID" value="XAO76167.1"/>
    <property type="molecule type" value="Genomic_DNA"/>
</dbReference>
<proteinExistence type="predicted"/>
<name>A0AAU6WW58_9FLAO</name>
<gene>
    <name evidence="1" type="ORF">AAFP95_10455</name>
</gene>
<sequence>MKKFILLVAVSGTFIMCKKGEATASDLENTLQSADSTVSATSEKLNDIGDKANAALDSANVKIKDFENAKNEVKDKIENTPKMVDSLSEKISNVALESKTEKKDSVKKIRKSWLMFRRRK</sequence>
<protein>
    <recommendedName>
        <fullName evidence="3">Lipoprotein</fullName>
    </recommendedName>
</protein>